<dbReference type="Gene3D" id="3.40.50.1010">
    <property type="entry name" value="5'-nuclease"/>
    <property type="match status" value="1"/>
</dbReference>
<accession>A0A1J7HMZ6</accession>
<dbReference type="InterPro" id="IPR008984">
    <property type="entry name" value="SMAD_FHA_dom_sf"/>
</dbReference>
<dbReference type="Gramene" id="OIW07794">
    <property type="protein sequence ID" value="OIW07794"/>
    <property type="gene ID" value="TanjilG_31986"/>
</dbReference>
<dbReference type="OMA" id="TRDMSEN"/>
<evidence type="ECO:0000313" key="6">
    <source>
        <dbReference type="Proteomes" id="UP000188354"/>
    </source>
</evidence>
<dbReference type="GO" id="GO:0003677">
    <property type="term" value="F:DNA binding"/>
    <property type="evidence" value="ECO:0007669"/>
    <property type="project" value="UniProtKB-KW"/>
</dbReference>
<gene>
    <name evidence="5" type="ORF">TanjilG_31986</name>
</gene>
<dbReference type="GO" id="GO:0031965">
    <property type="term" value="C:nuclear membrane"/>
    <property type="evidence" value="ECO:0007669"/>
    <property type="project" value="UniProtKB-SubCell"/>
</dbReference>
<proteinExistence type="predicted"/>
<keyword evidence="3" id="KW-0812">Transmembrane</keyword>
<dbReference type="EMBL" id="CM007367">
    <property type="protein sequence ID" value="OIW07794.1"/>
    <property type="molecule type" value="Genomic_DNA"/>
</dbReference>
<dbReference type="SUPFAM" id="SSF49879">
    <property type="entry name" value="SMAD/FHA domain"/>
    <property type="match status" value="1"/>
</dbReference>
<dbReference type="Pfam" id="PF13638">
    <property type="entry name" value="PIN_4"/>
    <property type="match status" value="1"/>
</dbReference>
<dbReference type="Gene3D" id="2.60.200.20">
    <property type="match status" value="1"/>
</dbReference>
<evidence type="ECO:0000256" key="1">
    <source>
        <dbReference type="SAM" id="Coils"/>
    </source>
</evidence>
<evidence type="ECO:0000259" key="4">
    <source>
        <dbReference type="PROSITE" id="PS50006"/>
    </source>
</evidence>
<keyword evidence="3" id="KW-1133">Transmembrane helix</keyword>
<feature type="compositionally biased region" description="Polar residues" evidence="2">
    <location>
        <begin position="1076"/>
        <end position="1096"/>
    </location>
</feature>
<dbReference type="PROSITE" id="PS50006">
    <property type="entry name" value="FHA_DOMAIN"/>
    <property type="match status" value="1"/>
</dbReference>
<keyword evidence="6" id="KW-1185">Reference proteome</keyword>
<dbReference type="Proteomes" id="UP000188354">
    <property type="component" value="Chromosome LG07"/>
</dbReference>
<feature type="coiled-coil region" evidence="1">
    <location>
        <begin position="78"/>
        <end position="105"/>
    </location>
</feature>
<dbReference type="STRING" id="3871.A0A1J7HMZ6"/>
<feature type="transmembrane region" description="Helical" evidence="3">
    <location>
        <begin position="208"/>
        <end position="228"/>
    </location>
</feature>
<evidence type="ECO:0000313" key="5">
    <source>
        <dbReference type="EMBL" id="OIW07794.1"/>
    </source>
</evidence>
<feature type="transmembrane region" description="Helical" evidence="3">
    <location>
        <begin position="134"/>
        <end position="151"/>
    </location>
</feature>
<feature type="coiled-coil region" evidence="1">
    <location>
        <begin position="18"/>
        <end position="45"/>
    </location>
</feature>
<dbReference type="Pfam" id="PF14770">
    <property type="entry name" value="TMEM18"/>
    <property type="match status" value="1"/>
</dbReference>
<keyword evidence="3" id="KW-0472">Membrane</keyword>
<feature type="region of interest" description="Disordered" evidence="2">
    <location>
        <begin position="1074"/>
        <end position="1096"/>
    </location>
</feature>
<dbReference type="PANTHER" id="PTHR22593">
    <property type="entry name" value="TRANSMEMBRANE PROTEIN 18"/>
    <property type="match status" value="1"/>
</dbReference>
<dbReference type="CDD" id="cd22691">
    <property type="entry name" value="FHA_PS1-like"/>
    <property type="match status" value="1"/>
</dbReference>
<protein>
    <recommendedName>
        <fullName evidence="4">FHA domain-containing protein</fullName>
    </recommendedName>
</protein>
<dbReference type="Pfam" id="PF00498">
    <property type="entry name" value="FHA"/>
    <property type="match status" value="1"/>
</dbReference>
<reference evidence="5 6" key="1">
    <citation type="journal article" date="2017" name="Plant Biotechnol. J.">
        <title>A comprehensive draft genome sequence for lupin (Lupinus angustifolius), an emerging health food: insights into plant-microbe interactions and legume evolution.</title>
        <authorList>
            <person name="Hane J.K."/>
            <person name="Ming Y."/>
            <person name="Kamphuis L.G."/>
            <person name="Nelson M.N."/>
            <person name="Garg G."/>
            <person name="Atkins C.A."/>
            <person name="Bayer P.E."/>
            <person name="Bravo A."/>
            <person name="Bringans S."/>
            <person name="Cannon S."/>
            <person name="Edwards D."/>
            <person name="Foley R."/>
            <person name="Gao L.L."/>
            <person name="Harrison M.J."/>
            <person name="Huang W."/>
            <person name="Hurgobin B."/>
            <person name="Li S."/>
            <person name="Liu C.W."/>
            <person name="McGrath A."/>
            <person name="Morahan G."/>
            <person name="Murray J."/>
            <person name="Weller J."/>
            <person name="Jian J."/>
            <person name="Singh K.B."/>
        </authorList>
    </citation>
    <scope>NUCLEOTIDE SEQUENCE [LARGE SCALE GENOMIC DNA]</scope>
    <source>
        <strain evidence="6">cv. Tanjil</strain>
        <tissue evidence="5">Whole plant</tissue>
    </source>
</reference>
<keyword evidence="1" id="KW-0175">Coiled coil</keyword>
<dbReference type="SMART" id="SM00240">
    <property type="entry name" value="FHA"/>
    <property type="match status" value="1"/>
</dbReference>
<dbReference type="PANTHER" id="PTHR22593:SF8">
    <property type="entry name" value="FHA DOMAIN-CONTAINING PROTEIN PS1"/>
    <property type="match status" value="1"/>
</dbReference>
<feature type="domain" description="FHA" evidence="4">
    <location>
        <begin position="300"/>
        <end position="351"/>
    </location>
</feature>
<dbReference type="InterPro" id="IPR026721">
    <property type="entry name" value="TMEM18"/>
</dbReference>
<dbReference type="InterPro" id="IPR000253">
    <property type="entry name" value="FHA_dom"/>
</dbReference>
<name>A0A1J7HMZ6_LUPAN</name>
<evidence type="ECO:0000256" key="3">
    <source>
        <dbReference type="SAM" id="Phobius"/>
    </source>
</evidence>
<feature type="compositionally biased region" description="Polar residues" evidence="2">
    <location>
        <begin position="1006"/>
        <end position="1018"/>
    </location>
</feature>
<sequence length="1340" mass="151511">MPQKCLASATKFSTKLQIQNTESIMAELKSTMEEHMELMADLVQKLSSELRSGLRPAYENFMGFFHAIDWKFSTKLQIQNTESIMAELKSTMEEHMELMADLVQKLSSELRSGLRPAYENFMGFFHAIDWKEPWLMGLGAFHVVLLLVVILSRKNTNFQMCLFLLTLAGVYFAENLNTFLGKNWKSFSGQNYFDPSGVFMSVLWSGPLLVNAMIILINTLFSLCYMIVKWKRAELRHRARAASTQNPIMASIVASEEEEGKIPVFTVLKNNAILKNIFILNKPPQPNDSSSVVKDHEDILIVGRHPDCDIMLTHPSISRFHLHIRSKPSSQFLSLIDLSSVHGTWVSGRKVEPGVSVEMKEGDTLRIGASSRVYRLHWIPISRAYDLENPFVSELDVILEPQNEEELVQNLNCCLDEMEEIQSEDSILECVKLLFFDENLEVTVEKETSAAPPMPEGIFSFCCPERKSKPKDGAFEVLMEPCGTETSHSPMTSDWENKLYDSLNQELTVKKEIPSAPPLPEGIIHFCCEEEMKIQSKDEMLGVPSDPFGTENEMCDSLNQVLPLPYVESFAECEGIISFYSGEEMKSLSNLSEDEMLGVPSDTFGTEIDLCDSLNQVLPLPYVESFAEYDSTLTLPVVEAVQGTKTQQFHTPPDTFTSPLPPDQEDLFEKRYSSLPINTDLASFGKESAAEAVIPEESGFGCTDREDEWSRDIITATEGTSNSENLVLPVEEVVHDTICQQIKVVDEIVDSICDGQKSESELNAKYCSPDEIVHDIGNKCTGSICPIPLQIESVNLSPQEAVLGITIENPIPQPDTEFLESHGEPIEKKSSIGNIWLRRIKAASAPQIRTSKSTFKSMVEADTEVAMSNVKDTKKKTISKDLFSVLDGQEEEEEVFTPDKENFSPNTLQLRFLKRKGKLEEIKHSKSKWSHNSKDTFCPDIYPNENISPYPNKENRNENKTISKDLFSVSDGEEDIFTPDKENFTPDTLRLRLLKKKGELDETKCSEWSQNSKDNFSPNIYPDERISSTSNKENQTLKVVQEQKLKAKPSGSLIKMVQNRDIMASKNKVERVPFQPLSTGGKSKSRTSCPVSATKSTDVSDREQILDKRINFSDIGGVQKKSWDMVVDTASLMNKESRKALQLLQGLKGTRLIIPRLVIGELHRMKQQFSIFKRISEASLALEWIEECMVNTNWWIHIRSSMEEEGMIAPTPPAFPQSQFSSLEVASPTVEDHILDFTLLYRRKKFDRQLVLLSEDVTLKIKCMAEGLLCEPVQEFHASLVNPFSERFLWTTSSPRGQTWTCQDDVVLREKYCHLHKNKSLKGVASGLKLILLHNSQYKH</sequence>
<feature type="region of interest" description="Disordered" evidence="2">
    <location>
        <begin position="1006"/>
        <end position="1027"/>
    </location>
</feature>
<evidence type="ECO:0000256" key="2">
    <source>
        <dbReference type="SAM" id="MobiDB-lite"/>
    </source>
</evidence>
<dbReference type="InterPro" id="IPR002716">
    <property type="entry name" value="PIN_dom"/>
</dbReference>
<organism evidence="5 6">
    <name type="scientific">Lupinus angustifolius</name>
    <name type="common">Narrow-leaved blue lupine</name>
    <dbReference type="NCBI Taxonomy" id="3871"/>
    <lineage>
        <taxon>Eukaryota</taxon>
        <taxon>Viridiplantae</taxon>
        <taxon>Streptophyta</taxon>
        <taxon>Embryophyta</taxon>
        <taxon>Tracheophyta</taxon>
        <taxon>Spermatophyta</taxon>
        <taxon>Magnoliopsida</taxon>
        <taxon>eudicotyledons</taxon>
        <taxon>Gunneridae</taxon>
        <taxon>Pentapetalae</taxon>
        <taxon>rosids</taxon>
        <taxon>fabids</taxon>
        <taxon>Fabales</taxon>
        <taxon>Fabaceae</taxon>
        <taxon>Papilionoideae</taxon>
        <taxon>50 kb inversion clade</taxon>
        <taxon>genistoids sensu lato</taxon>
        <taxon>core genistoids</taxon>
        <taxon>Genisteae</taxon>
        <taxon>Lupinus</taxon>
    </lineage>
</organism>